<dbReference type="Proteomes" id="UP000623129">
    <property type="component" value="Unassembled WGS sequence"/>
</dbReference>
<evidence type="ECO:0000259" key="1">
    <source>
        <dbReference type="Pfam" id="PF06454"/>
    </source>
</evidence>
<feature type="domain" description="THH1/TOM1/TOM3" evidence="1">
    <location>
        <begin position="62"/>
        <end position="84"/>
    </location>
</feature>
<dbReference type="InterPro" id="IPR009457">
    <property type="entry name" value="THH1/TOM1/TOM3_dom"/>
</dbReference>
<dbReference type="AlphaFoldDB" id="A0A833R808"/>
<dbReference type="EMBL" id="SWLB01000003">
    <property type="protein sequence ID" value="KAF3339895.1"/>
    <property type="molecule type" value="Genomic_DNA"/>
</dbReference>
<evidence type="ECO:0000313" key="3">
    <source>
        <dbReference type="Proteomes" id="UP000623129"/>
    </source>
</evidence>
<dbReference type="OrthoDB" id="8883818at2759"/>
<accession>A0A833R808</accession>
<comment type="caution">
    <text evidence="2">The sequence shown here is derived from an EMBL/GenBank/DDBJ whole genome shotgun (WGS) entry which is preliminary data.</text>
</comment>
<evidence type="ECO:0000313" key="2">
    <source>
        <dbReference type="EMBL" id="KAF3339895.1"/>
    </source>
</evidence>
<proteinExistence type="predicted"/>
<gene>
    <name evidence="2" type="ORF">FCM35_KLT15666</name>
</gene>
<organism evidence="2 3">
    <name type="scientific">Carex littledalei</name>
    <dbReference type="NCBI Taxonomy" id="544730"/>
    <lineage>
        <taxon>Eukaryota</taxon>
        <taxon>Viridiplantae</taxon>
        <taxon>Streptophyta</taxon>
        <taxon>Embryophyta</taxon>
        <taxon>Tracheophyta</taxon>
        <taxon>Spermatophyta</taxon>
        <taxon>Magnoliopsida</taxon>
        <taxon>Liliopsida</taxon>
        <taxon>Poales</taxon>
        <taxon>Cyperaceae</taxon>
        <taxon>Cyperoideae</taxon>
        <taxon>Cariceae</taxon>
        <taxon>Carex</taxon>
        <taxon>Carex subgen. Euthyceras</taxon>
    </lineage>
</organism>
<name>A0A833R808_9POAL</name>
<keyword evidence="3" id="KW-1185">Reference proteome</keyword>
<protein>
    <recommendedName>
        <fullName evidence="1">THH1/TOM1/TOM3 domain-containing protein</fullName>
    </recommendedName>
</protein>
<sequence length="133" mass="14942">MRRCSSVDWKPSAMLALASSFDGFQAAAVREDVSRDCEWKAQAGNVCIVIRLERMSRSITAGRIQLVRIEHRVPEFGWTTQKVSLVPYNPNRLDDLVKWTEVWSTGFCAIRIADTTTHNLTATGSDNDTNLNP</sequence>
<reference evidence="2" key="1">
    <citation type="submission" date="2020-01" db="EMBL/GenBank/DDBJ databases">
        <title>Genome sequence of Kobresia littledalei, the first chromosome-level genome in the family Cyperaceae.</title>
        <authorList>
            <person name="Qu G."/>
        </authorList>
    </citation>
    <scope>NUCLEOTIDE SEQUENCE</scope>
    <source>
        <strain evidence="2">C.B.Clarke</strain>
        <tissue evidence="2">Leaf</tissue>
    </source>
</reference>
<dbReference type="Pfam" id="PF06454">
    <property type="entry name" value="THH1_TOM1-3_dom"/>
    <property type="match status" value="1"/>
</dbReference>